<dbReference type="PIRSF" id="PIRSF005384">
    <property type="entry name" value="RpiB_LacA_B"/>
    <property type="match status" value="1"/>
</dbReference>
<evidence type="ECO:0000313" key="4">
    <source>
        <dbReference type="Proteomes" id="UP000198847"/>
    </source>
</evidence>
<sequence>MKIAIGSDNAAFELKKILIKHMTELGHEVKDFGIDSPEDATNYPEIGERVALAVKEQGFERGVLVCGTGIGMCIVGNKIPGVCAALCHDTFSAERAIKSNNAQIITMGARVIGPELAKKIVTTWLESVFTPGPSSPKIQMVADLDSKYKK</sequence>
<proteinExistence type="inferred from homology"/>
<dbReference type="Proteomes" id="UP000198847">
    <property type="component" value="Unassembled WGS sequence"/>
</dbReference>
<dbReference type="GO" id="GO:0005975">
    <property type="term" value="P:carbohydrate metabolic process"/>
    <property type="evidence" value="ECO:0007669"/>
    <property type="project" value="InterPro"/>
</dbReference>
<accession>A0A1H8TR14</accession>
<name>A0A1H8TR14_9FIRM</name>
<gene>
    <name evidence="3" type="ORF">SAMN04490178_10774</name>
</gene>
<keyword evidence="4" id="KW-1185">Reference proteome</keyword>
<dbReference type="EMBL" id="FODY01000007">
    <property type="protein sequence ID" value="SEO93470.1"/>
    <property type="molecule type" value="Genomic_DNA"/>
</dbReference>
<dbReference type="RefSeq" id="WP_091745477.1">
    <property type="nucleotide sequence ID" value="NZ_FODY01000007.1"/>
</dbReference>
<dbReference type="SUPFAM" id="SSF89623">
    <property type="entry name" value="Ribose/Galactose isomerase RpiB/AlsB"/>
    <property type="match status" value="1"/>
</dbReference>
<evidence type="ECO:0000256" key="1">
    <source>
        <dbReference type="ARBA" id="ARBA00008754"/>
    </source>
</evidence>
<evidence type="ECO:0000256" key="2">
    <source>
        <dbReference type="ARBA" id="ARBA00023235"/>
    </source>
</evidence>
<dbReference type="NCBIfam" id="TIGR00689">
    <property type="entry name" value="rpiB_lacA_lacB"/>
    <property type="match status" value="1"/>
</dbReference>
<reference evidence="3 4" key="1">
    <citation type="submission" date="2016-10" db="EMBL/GenBank/DDBJ databases">
        <authorList>
            <person name="de Groot N.N."/>
        </authorList>
    </citation>
    <scope>NUCLEOTIDE SEQUENCE [LARGE SCALE GENOMIC DNA]</scope>
    <source>
        <strain evidence="3 4">DSM 13305</strain>
    </source>
</reference>
<comment type="similarity">
    <text evidence="1">Belongs to the LacAB/RpiB family.</text>
</comment>
<dbReference type="Gene3D" id="3.40.1400.10">
    <property type="entry name" value="Sugar-phosphate isomerase, RpiB/LacA/LacB"/>
    <property type="match status" value="1"/>
</dbReference>
<dbReference type="InterPro" id="IPR003500">
    <property type="entry name" value="RpiB_LacA_LacB"/>
</dbReference>
<evidence type="ECO:0000313" key="3">
    <source>
        <dbReference type="EMBL" id="SEO93470.1"/>
    </source>
</evidence>
<dbReference type="AlphaFoldDB" id="A0A1H8TR14"/>
<keyword evidence="2 3" id="KW-0413">Isomerase</keyword>
<dbReference type="InterPro" id="IPR051812">
    <property type="entry name" value="SPI_LacAB/RpiB"/>
</dbReference>
<dbReference type="Pfam" id="PF02502">
    <property type="entry name" value="LacAB_rpiB"/>
    <property type="match status" value="1"/>
</dbReference>
<dbReference type="OrthoDB" id="1778624at2"/>
<dbReference type="NCBIfam" id="NF004051">
    <property type="entry name" value="PRK05571.1"/>
    <property type="match status" value="1"/>
</dbReference>
<dbReference type="PANTHER" id="PTHR43732">
    <property type="entry name" value="RIBOSE 5-PHOSPHATE ISOMERASE-RELATED"/>
    <property type="match status" value="1"/>
</dbReference>
<organism evidence="3 4">
    <name type="scientific">Propionispora vibrioides</name>
    <dbReference type="NCBI Taxonomy" id="112903"/>
    <lineage>
        <taxon>Bacteria</taxon>
        <taxon>Bacillati</taxon>
        <taxon>Bacillota</taxon>
        <taxon>Negativicutes</taxon>
        <taxon>Selenomonadales</taxon>
        <taxon>Sporomusaceae</taxon>
        <taxon>Propionispora</taxon>
    </lineage>
</organism>
<dbReference type="GO" id="GO:0016861">
    <property type="term" value="F:intramolecular oxidoreductase activity, interconverting aldoses and ketoses"/>
    <property type="evidence" value="ECO:0007669"/>
    <property type="project" value="UniProtKB-ARBA"/>
</dbReference>
<dbReference type="PANTHER" id="PTHR43732:SF1">
    <property type="entry name" value="RIBOSE 5-PHOSPHATE ISOMERASE"/>
    <property type="match status" value="1"/>
</dbReference>
<dbReference type="STRING" id="112903.SAMN04490178_10774"/>
<dbReference type="InterPro" id="IPR036569">
    <property type="entry name" value="RpiB_LacA_LacB_sf"/>
</dbReference>
<protein>
    <submittedName>
        <fullName evidence="3">Ribose-5-phosphate isomerase</fullName>
    </submittedName>
</protein>